<keyword evidence="1" id="KW-1133">Transmembrane helix</keyword>
<sequence>MASVAPWGYVVGMLALVLGGCTFFGFGREASPGGYTLEVERVLEPPSAQARERVLEVVPFRVTPRYRGRVWVYREADSWYPAEGEQAFLLPPQVLVTEQVSGYLRHSGLFGAVVEGESRLRVTHLLEGAVTALYGDFSDPRAPRAVLEIQFFLIDPRVEPPKTLLQTGFRTEAEISEATPQALVQGWNKGLESILWNFENDLRQLFNNPL</sequence>
<gene>
    <name evidence="2" type="ordered locus">Nhal_2627</name>
</gene>
<keyword evidence="1" id="KW-0812">Transmembrane</keyword>
<dbReference type="OrthoDB" id="5765056at2"/>
<reference evidence="3" key="1">
    <citation type="submission" date="2010-04" db="EMBL/GenBank/DDBJ databases">
        <title>Complete genome sequence of Nitrosococcus halophilus Nc4, a salt-adapted, aerobic obligate ammonia-oxidizing sulfur purple bacterium.</title>
        <authorList>
            <consortium name="US DOE Joint Genome Institute"/>
            <person name="Campbell M.A."/>
            <person name="Malfatti S.A."/>
            <person name="Chain P.S.G."/>
            <person name="Heidelberg J.F."/>
            <person name="Ward B.B."/>
            <person name="Klotz M.G."/>
        </authorList>
    </citation>
    <scope>NUCLEOTIDE SEQUENCE [LARGE SCALE GENOMIC DNA]</scope>
    <source>
        <strain evidence="3">Nc4</strain>
    </source>
</reference>
<dbReference type="HOGENOM" id="CLU_112430_0_0_6"/>
<accession>D5BWP6</accession>
<name>D5BWP6_NITHN</name>
<dbReference type="eggNOG" id="COG3009">
    <property type="taxonomic scope" value="Bacteria"/>
</dbReference>
<protein>
    <recommendedName>
        <fullName evidence="4">ABC-type transport auxiliary lipoprotein component domain-containing protein</fullName>
    </recommendedName>
</protein>
<proteinExistence type="predicted"/>
<dbReference type="Gene3D" id="3.40.50.10610">
    <property type="entry name" value="ABC-type transport auxiliary lipoprotein component"/>
    <property type="match status" value="1"/>
</dbReference>
<keyword evidence="3" id="KW-1185">Reference proteome</keyword>
<dbReference type="STRING" id="472759.Nhal_2627"/>
<dbReference type="SUPFAM" id="SSF159594">
    <property type="entry name" value="XCC0632-like"/>
    <property type="match status" value="1"/>
</dbReference>
<dbReference type="RefSeq" id="WP_013033563.1">
    <property type="nucleotide sequence ID" value="NC_013960.1"/>
</dbReference>
<dbReference type="AlphaFoldDB" id="D5BWP6"/>
<dbReference type="Proteomes" id="UP000001844">
    <property type="component" value="Chromosome"/>
</dbReference>
<dbReference type="KEGG" id="nhl:Nhal_2627"/>
<keyword evidence="1" id="KW-0472">Membrane</keyword>
<evidence type="ECO:0000313" key="2">
    <source>
        <dbReference type="EMBL" id="ADE15703.1"/>
    </source>
</evidence>
<dbReference type="EMBL" id="CP001798">
    <property type="protein sequence ID" value="ADE15703.1"/>
    <property type="molecule type" value="Genomic_DNA"/>
</dbReference>
<feature type="transmembrane region" description="Helical" evidence="1">
    <location>
        <begin position="6"/>
        <end position="26"/>
    </location>
</feature>
<organism evidence="2 3">
    <name type="scientific">Nitrosococcus halophilus (strain Nc4)</name>
    <dbReference type="NCBI Taxonomy" id="472759"/>
    <lineage>
        <taxon>Bacteria</taxon>
        <taxon>Pseudomonadati</taxon>
        <taxon>Pseudomonadota</taxon>
        <taxon>Gammaproteobacteria</taxon>
        <taxon>Chromatiales</taxon>
        <taxon>Chromatiaceae</taxon>
        <taxon>Nitrosococcus</taxon>
    </lineage>
</organism>
<evidence type="ECO:0000256" key="1">
    <source>
        <dbReference type="SAM" id="Phobius"/>
    </source>
</evidence>
<evidence type="ECO:0008006" key="4">
    <source>
        <dbReference type="Google" id="ProtNLM"/>
    </source>
</evidence>
<evidence type="ECO:0000313" key="3">
    <source>
        <dbReference type="Proteomes" id="UP000001844"/>
    </source>
</evidence>